<feature type="signal peptide" evidence="2">
    <location>
        <begin position="1"/>
        <end position="20"/>
    </location>
</feature>
<feature type="non-terminal residue" evidence="3">
    <location>
        <position position="254"/>
    </location>
</feature>
<feature type="region of interest" description="Disordered" evidence="1">
    <location>
        <begin position="151"/>
        <end position="170"/>
    </location>
</feature>
<evidence type="ECO:0000256" key="1">
    <source>
        <dbReference type="SAM" id="MobiDB-lite"/>
    </source>
</evidence>
<reference evidence="3" key="1">
    <citation type="submission" date="2016-04" db="EMBL/GenBank/DDBJ databases">
        <title>In silico prediction of neuropeptides/peptide hormone transcripts in the cheilostome bryozoan Bugula neritina.</title>
        <authorList>
            <person name="Yue Him W."/>
            <person name="Yu L."/>
            <person name="Zhang G."/>
            <person name="He L.-S."/>
            <person name="Qian P.-Y."/>
        </authorList>
    </citation>
    <scope>NUCLEOTIDE SEQUENCE</scope>
</reference>
<dbReference type="AlphaFoldDB" id="A0A1B1V2N7"/>
<sequence>MRFLLAAILSVSCLAASVLTLPTADRVEQLLSNEAEVEGVADMEDYGNDDATVIREAVKHYYNLKDDDKDADAISKTLIQYLSKLNDQYESDEGRESLTPDDLKIAQLLELDQTTLPDELANSESPNLDENEAEKQDLLKDYIEQMRRDSSLLNKQESEQIGHGSNLPDKRYLERIGSGNALISKRYLERIGSGNSVIKKQHLKGSGENSLPKKRYLERIGSGNELVGKRYLERIGSGNELVGKRYLERIGSGN</sequence>
<evidence type="ECO:0000313" key="3">
    <source>
        <dbReference type="EMBL" id="ANW11177.1"/>
    </source>
</evidence>
<accession>A0A1B1V2N7</accession>
<feature type="chain" id="PRO_5008531052" evidence="2">
    <location>
        <begin position="21"/>
        <end position="254"/>
    </location>
</feature>
<name>A0A1B1V2N7_BUGNE</name>
<organism evidence="3">
    <name type="scientific">Bugula neritina</name>
    <name type="common">Brown bryozoan</name>
    <name type="synonym">Sertularia neritina</name>
    <dbReference type="NCBI Taxonomy" id="10212"/>
    <lineage>
        <taxon>Eukaryota</taxon>
        <taxon>Metazoa</taxon>
        <taxon>Spiralia</taxon>
        <taxon>Lophotrochozoa</taxon>
        <taxon>Bryozoa</taxon>
        <taxon>Gymnolaemata</taxon>
        <taxon>Cheilostomatida</taxon>
        <taxon>Flustrina</taxon>
        <taxon>Buguloidea</taxon>
        <taxon>Bugulidae</taxon>
        <taxon>Bugula</taxon>
    </lineage>
</organism>
<keyword evidence="2" id="KW-0732">Signal</keyword>
<feature type="compositionally biased region" description="Basic and acidic residues" evidence="1">
    <location>
        <begin position="151"/>
        <end position="160"/>
    </location>
</feature>
<gene>
    <name evidence="3" type="primary">PEPL</name>
</gene>
<proteinExistence type="evidence at transcript level"/>
<evidence type="ECO:0000256" key="2">
    <source>
        <dbReference type="SAM" id="SignalP"/>
    </source>
</evidence>
<dbReference type="EMBL" id="KX095877">
    <property type="protein sequence ID" value="ANW11177.1"/>
    <property type="molecule type" value="mRNA"/>
</dbReference>
<protein>
    <submittedName>
        <fullName evidence="3">Pedal/oncokinin-like</fullName>
    </submittedName>
</protein>